<feature type="signal peptide" evidence="1">
    <location>
        <begin position="1"/>
        <end position="24"/>
    </location>
</feature>
<keyword evidence="1" id="KW-0732">Signal</keyword>
<dbReference type="PROSITE" id="PS51257">
    <property type="entry name" value="PROKAR_LIPOPROTEIN"/>
    <property type="match status" value="1"/>
</dbReference>
<evidence type="ECO:0000256" key="1">
    <source>
        <dbReference type="SAM" id="SignalP"/>
    </source>
</evidence>
<dbReference type="AlphaFoldDB" id="A0A1T5D7F1"/>
<dbReference type="OrthoDB" id="1488726at2"/>
<reference evidence="3" key="1">
    <citation type="submission" date="2017-02" db="EMBL/GenBank/DDBJ databases">
        <authorList>
            <person name="Varghese N."/>
            <person name="Submissions S."/>
        </authorList>
    </citation>
    <scope>NUCLEOTIDE SEQUENCE [LARGE SCALE GENOMIC DNA]</scope>
    <source>
        <strain evidence="3">DSM 24091</strain>
    </source>
</reference>
<organism evidence="2 3">
    <name type="scientific">Sphingobacterium nematocida</name>
    <dbReference type="NCBI Taxonomy" id="1513896"/>
    <lineage>
        <taxon>Bacteria</taxon>
        <taxon>Pseudomonadati</taxon>
        <taxon>Bacteroidota</taxon>
        <taxon>Sphingobacteriia</taxon>
        <taxon>Sphingobacteriales</taxon>
        <taxon>Sphingobacteriaceae</taxon>
        <taxon>Sphingobacterium</taxon>
    </lineage>
</organism>
<proteinExistence type="predicted"/>
<keyword evidence="3" id="KW-1185">Reference proteome</keyword>
<accession>A0A1T5D7F1</accession>
<feature type="chain" id="PRO_5012730328" evidence="1">
    <location>
        <begin position="25"/>
        <end position="326"/>
    </location>
</feature>
<name>A0A1T5D7F1_9SPHI</name>
<evidence type="ECO:0000313" key="3">
    <source>
        <dbReference type="Proteomes" id="UP000190150"/>
    </source>
</evidence>
<protein>
    <submittedName>
        <fullName evidence="2">Uncharacterized protein</fullName>
    </submittedName>
</protein>
<dbReference type="Proteomes" id="UP000190150">
    <property type="component" value="Unassembled WGS sequence"/>
</dbReference>
<dbReference type="STRING" id="1513896.SAMN05660841_01799"/>
<dbReference type="EMBL" id="FUZF01000006">
    <property type="protein sequence ID" value="SKB67521.1"/>
    <property type="molecule type" value="Genomic_DNA"/>
</dbReference>
<sequence length="326" mass="35612">MKTTTTFKLSALLLCATLFTTSCKDNSAYDEMAGPSAASFKDMRAKTLTDLTQKKDFKIEDGITFTSSKGAKLQIQPNCLRLQNGSPATGNATLSFIEIYDRGNMVMANKPVMGINGIGKKEPLITGGQYNIKIMQGDQELKSGCMFNVSIPASNTGTLDAAMKLWNGNIDQDGNLAWEEVKGQGKEAGMNINTDMASYSIWGTEFGWTNVDRFASFPDPKTQIKVKVPAGYNKDNAAIYLAYQDQPNLLAQLDTYDKVDHFFSEHYGFVPVGMTMHVIFVSESNGAVAHSIKQVTVAANSVITFTEQELSVGSKAQVQDKINKLK</sequence>
<dbReference type="RefSeq" id="WP_079642753.1">
    <property type="nucleotide sequence ID" value="NZ_FUZF01000006.1"/>
</dbReference>
<evidence type="ECO:0000313" key="2">
    <source>
        <dbReference type="EMBL" id="SKB67521.1"/>
    </source>
</evidence>
<gene>
    <name evidence="2" type="ORF">SAMN05660841_01799</name>
</gene>